<gene>
    <name evidence="3" type="ORF">RR46_04704</name>
</gene>
<feature type="domain" description="EF-hand" evidence="2">
    <location>
        <begin position="56"/>
        <end position="91"/>
    </location>
</feature>
<dbReference type="GO" id="GO:0005509">
    <property type="term" value="F:calcium ion binding"/>
    <property type="evidence" value="ECO:0007669"/>
    <property type="project" value="InterPro"/>
</dbReference>
<dbReference type="Pfam" id="PF13202">
    <property type="entry name" value="EF-hand_5"/>
    <property type="match status" value="2"/>
</dbReference>
<accession>A0A194Q8J7</accession>
<feature type="domain" description="EF-hand" evidence="2">
    <location>
        <begin position="98"/>
        <end position="133"/>
    </location>
</feature>
<dbReference type="AlphaFoldDB" id="A0A194Q8J7"/>
<dbReference type="Proteomes" id="UP000053268">
    <property type="component" value="Unassembled WGS sequence"/>
</dbReference>
<dbReference type="PROSITE" id="PS50222">
    <property type="entry name" value="EF_HAND_2"/>
    <property type="match status" value="3"/>
</dbReference>
<dbReference type="PROSITE" id="PS00018">
    <property type="entry name" value="EF_HAND_1"/>
    <property type="match status" value="2"/>
</dbReference>
<keyword evidence="4" id="KW-1185">Reference proteome</keyword>
<proteinExistence type="predicted"/>
<dbReference type="InterPro" id="IPR002048">
    <property type="entry name" value="EF_hand_dom"/>
</dbReference>
<dbReference type="InterPro" id="IPR011992">
    <property type="entry name" value="EF-hand-dom_pair"/>
</dbReference>
<evidence type="ECO:0000256" key="1">
    <source>
        <dbReference type="ARBA" id="ARBA00022837"/>
    </source>
</evidence>
<feature type="domain" description="EF-hand" evidence="2">
    <location>
        <begin position="5"/>
        <end position="40"/>
    </location>
</feature>
<dbReference type="Gene3D" id="1.10.238.10">
    <property type="entry name" value="EF-hand"/>
    <property type="match status" value="1"/>
</dbReference>
<dbReference type="SUPFAM" id="SSF47473">
    <property type="entry name" value="EF-hand"/>
    <property type="match status" value="1"/>
</dbReference>
<name>A0A194Q8J7_PAPXU</name>
<keyword evidence="1" id="KW-0106">Calcium</keyword>
<dbReference type="STRING" id="66420.A0A194Q8J7"/>
<organism evidence="3 4">
    <name type="scientific">Papilio xuthus</name>
    <name type="common">Asian swallowtail butterfly</name>
    <dbReference type="NCBI Taxonomy" id="66420"/>
    <lineage>
        <taxon>Eukaryota</taxon>
        <taxon>Metazoa</taxon>
        <taxon>Ecdysozoa</taxon>
        <taxon>Arthropoda</taxon>
        <taxon>Hexapoda</taxon>
        <taxon>Insecta</taxon>
        <taxon>Pterygota</taxon>
        <taxon>Neoptera</taxon>
        <taxon>Endopterygota</taxon>
        <taxon>Lepidoptera</taxon>
        <taxon>Glossata</taxon>
        <taxon>Ditrysia</taxon>
        <taxon>Papilionoidea</taxon>
        <taxon>Papilionidae</taxon>
        <taxon>Papilioninae</taxon>
        <taxon>Papilio</taxon>
    </lineage>
</organism>
<reference evidence="3 4" key="1">
    <citation type="journal article" date="2015" name="Nat. Commun.">
        <title>Outbred genome sequencing and CRISPR/Cas9 gene editing in butterflies.</title>
        <authorList>
            <person name="Li X."/>
            <person name="Fan D."/>
            <person name="Zhang W."/>
            <person name="Liu G."/>
            <person name="Zhang L."/>
            <person name="Zhao L."/>
            <person name="Fang X."/>
            <person name="Chen L."/>
            <person name="Dong Y."/>
            <person name="Chen Y."/>
            <person name="Ding Y."/>
            <person name="Zhao R."/>
            <person name="Feng M."/>
            <person name="Zhu Y."/>
            <person name="Feng Y."/>
            <person name="Jiang X."/>
            <person name="Zhu D."/>
            <person name="Xiang H."/>
            <person name="Feng X."/>
            <person name="Li S."/>
            <person name="Wang J."/>
            <person name="Zhang G."/>
            <person name="Kronforst M.R."/>
            <person name="Wang W."/>
        </authorList>
    </citation>
    <scope>NUCLEOTIDE SEQUENCE [LARGE SCALE GENOMIC DNA]</scope>
    <source>
        <strain evidence="3">Ya'a_city_454_Px</strain>
        <tissue evidence="3">Whole body</tissue>
    </source>
</reference>
<evidence type="ECO:0000259" key="2">
    <source>
        <dbReference type="PROSITE" id="PS50222"/>
    </source>
</evidence>
<dbReference type="SMART" id="SM00054">
    <property type="entry name" value="EFh"/>
    <property type="match status" value="3"/>
</dbReference>
<evidence type="ECO:0000313" key="4">
    <source>
        <dbReference type="Proteomes" id="UP000053268"/>
    </source>
</evidence>
<protein>
    <submittedName>
        <fullName evidence="3">Calexcitin-2</fullName>
    </submittedName>
</protein>
<evidence type="ECO:0000313" key="3">
    <source>
        <dbReference type="EMBL" id="KPI99730.1"/>
    </source>
</evidence>
<sequence>MVSDFRKKKLLFLHRFFDKDASGAVEKQDFEQAAENISKLRGWKQGDAKYKETFDTLLKVWSDLERVADADKDGSVTADEWIAMWDAFAQNPSSAHAWQSEYCKFIFRLQDATGDGAIDNEEFSTVCVSFGRSKEEAVSAFQKMSKGKSTVSWTEFQELWREFFAAEDPSAPGNYIFGTSAF</sequence>
<dbReference type="EMBL" id="KQ459562">
    <property type="protein sequence ID" value="KPI99730.1"/>
    <property type="molecule type" value="Genomic_DNA"/>
</dbReference>
<dbReference type="InterPro" id="IPR018247">
    <property type="entry name" value="EF_Hand_1_Ca_BS"/>
</dbReference>